<feature type="transmembrane region" description="Helical" evidence="1">
    <location>
        <begin position="213"/>
        <end position="231"/>
    </location>
</feature>
<feature type="transmembrane region" description="Helical" evidence="1">
    <location>
        <begin position="418"/>
        <end position="448"/>
    </location>
</feature>
<feature type="transmembrane region" description="Helical" evidence="1">
    <location>
        <begin position="469"/>
        <end position="494"/>
    </location>
</feature>
<gene>
    <name evidence="2" type="ORF">BD821_1261</name>
</gene>
<protein>
    <submittedName>
        <fullName evidence="2">Putative ABC exporter</fullName>
    </submittedName>
</protein>
<reference evidence="2 3" key="1">
    <citation type="submission" date="2018-02" db="EMBL/GenBank/DDBJ databases">
        <title>Genomic Encyclopedia of Archaeal and Bacterial Type Strains, Phase II (KMG-II): from individual species to whole genera.</title>
        <authorList>
            <person name="Goeker M."/>
        </authorList>
    </citation>
    <scope>NUCLEOTIDE SEQUENCE [LARGE SCALE GENOMIC DNA]</scope>
    <source>
        <strain evidence="2 3">DSM 15099</strain>
    </source>
</reference>
<evidence type="ECO:0000313" key="3">
    <source>
        <dbReference type="Proteomes" id="UP000239863"/>
    </source>
</evidence>
<feature type="transmembrane region" description="Helical" evidence="1">
    <location>
        <begin position="54"/>
        <end position="73"/>
    </location>
</feature>
<evidence type="ECO:0000313" key="2">
    <source>
        <dbReference type="EMBL" id="PPK43886.1"/>
    </source>
</evidence>
<name>A0A2S6FUB2_9CLOT</name>
<feature type="transmembrane region" description="Helical" evidence="1">
    <location>
        <begin position="500"/>
        <end position="518"/>
    </location>
</feature>
<keyword evidence="1" id="KW-0812">Transmembrane</keyword>
<dbReference type="AlphaFoldDB" id="A0A2S6FUB2"/>
<feature type="transmembrane region" description="Helical" evidence="1">
    <location>
        <begin position="178"/>
        <end position="193"/>
    </location>
</feature>
<sequence length="530" mass="60612">MKSLLYLIKCNIKNFIKKAIRKPLALILYSVLIIFIIASIIFGNKGSSSTEMDANVIFILVNSIILITLLVNINSGLSKKIGLNFSMSDVNLIFTAPFKPQKVLIYGLIRTSGSTLLSVFFLLYQLPNLVRMTKISISQGVLLIFMYILIIFVCKIIGLLFFYISFKYEGIYHNKNKIIMALIISILIPTIYICIKDTSQIVNNLVGYFSNDFWRYIPIVGWMDTFIMIIFEGLSIYFFISVVALLALSGGIIYYIYNHEIYFYENAIEGAQKLELATSLRNKSTQKEALRERNSNKKYRFIKKKMKVNFKREFSLAIFDRHMLEYRRTGIFHVFNILSLIILASSIFVGLIFKKSSELPIILIYTWGLGVLLLFASLGGKWLQETENHYIYLIPDSSSKKLFSAMISSLYKSGLDLFIAYIVLAVLLRGSILEIVLGFIAAESFILLNNAGNAFNTVIFRKLDDILRGFLHFFSLIIYLVPTIIITVFISGTLSYLGKYSVYIGIIITNLFISFLMFQVGKRIFEVMEN</sequence>
<accession>A0A2S6FUB2</accession>
<feature type="transmembrane region" description="Helical" evidence="1">
    <location>
        <begin position="359"/>
        <end position="378"/>
    </location>
</feature>
<evidence type="ECO:0000256" key="1">
    <source>
        <dbReference type="SAM" id="Phobius"/>
    </source>
</evidence>
<feature type="transmembrane region" description="Helical" evidence="1">
    <location>
        <begin position="23"/>
        <end position="42"/>
    </location>
</feature>
<proteinExistence type="predicted"/>
<feature type="transmembrane region" description="Helical" evidence="1">
    <location>
        <begin position="331"/>
        <end position="352"/>
    </location>
</feature>
<dbReference type="Proteomes" id="UP000239863">
    <property type="component" value="Unassembled WGS sequence"/>
</dbReference>
<dbReference type="EMBL" id="PTIS01000026">
    <property type="protein sequence ID" value="PPK43886.1"/>
    <property type="molecule type" value="Genomic_DNA"/>
</dbReference>
<feature type="transmembrane region" description="Helical" evidence="1">
    <location>
        <begin position="144"/>
        <end position="166"/>
    </location>
</feature>
<feature type="transmembrane region" description="Helical" evidence="1">
    <location>
        <begin position="236"/>
        <end position="257"/>
    </location>
</feature>
<organism evidence="2 3">
    <name type="scientific">Clostridium algidicarnis DSM 15099</name>
    <dbReference type="NCBI Taxonomy" id="1121295"/>
    <lineage>
        <taxon>Bacteria</taxon>
        <taxon>Bacillati</taxon>
        <taxon>Bacillota</taxon>
        <taxon>Clostridia</taxon>
        <taxon>Eubacteriales</taxon>
        <taxon>Clostridiaceae</taxon>
        <taxon>Clostridium</taxon>
    </lineage>
</organism>
<dbReference type="OrthoDB" id="816862at2"/>
<dbReference type="RefSeq" id="WP_104410786.1">
    <property type="nucleotide sequence ID" value="NZ_PTIS01000026.1"/>
</dbReference>
<keyword evidence="1" id="KW-1133">Transmembrane helix</keyword>
<dbReference type="InterPro" id="IPR031584">
    <property type="entry name" value="Put_ABC_export"/>
</dbReference>
<dbReference type="Pfam" id="PF16962">
    <property type="entry name" value="ABC_export"/>
    <property type="match status" value="1"/>
</dbReference>
<dbReference type="STRING" id="37659.GCA_000703125_01173"/>
<comment type="caution">
    <text evidence="2">The sequence shown here is derived from an EMBL/GenBank/DDBJ whole genome shotgun (WGS) entry which is preliminary data.</text>
</comment>
<keyword evidence="1" id="KW-0472">Membrane</keyword>